<keyword evidence="2" id="KW-1185">Reference proteome</keyword>
<evidence type="ECO:0000313" key="2">
    <source>
        <dbReference type="Proteomes" id="UP001054854"/>
    </source>
</evidence>
<dbReference type="RefSeq" id="WP_060944994.1">
    <property type="nucleotide sequence ID" value="NZ_BBON01000024.1"/>
</dbReference>
<protein>
    <recommendedName>
        <fullName evidence="3">ATP/GTP-binding protein</fullName>
    </recommendedName>
</protein>
<proteinExistence type="predicted"/>
<dbReference type="Proteomes" id="UP001054854">
    <property type="component" value="Unassembled WGS sequence"/>
</dbReference>
<sequence>MTVSGTETPTAASGDDVENLLGGQYTLRSSAVVDLNLFRVRISSNLTDFDGYSYFTRFVDPSVPGRVDYEVVCVDLDADPVDERIVSSLRDRTFRADRFRGGFYLTHHHGAPAHLVTRGNRIYVFGRRLDRVIWPYFTKHLLTVFAVDHDLLHLKAAAFIQPGSGANLLFGRGSGGKTVFLTQACVDGGTFLSNTHVLVDGLTVHGIPSAMRVRHDRCFGELIDSAGLAPHLEASEYRVDPALLFDHQPPAQATVRNLCIIDYDADRPRRFEEMDVEPFAAFLDLFAFAIGTYGLKDDVLAHLGNDVLAYGAAFSAMKTRMLELIASCRRLYINADMLDPGVRRETLAALAG</sequence>
<reference evidence="1" key="1">
    <citation type="submission" date="2024-05" db="EMBL/GenBank/DDBJ databases">
        <title>Whole genome shotgun sequence of Streptomyces hygroscopicus NBRC 113678.</title>
        <authorList>
            <person name="Komaki H."/>
            <person name="Tamura T."/>
        </authorList>
    </citation>
    <scope>NUCLEOTIDE SEQUENCE</scope>
    <source>
        <strain evidence="1">N11-34</strain>
    </source>
</reference>
<organism evidence="1 2">
    <name type="scientific">Streptomyces hygroscopicus</name>
    <dbReference type="NCBI Taxonomy" id="1912"/>
    <lineage>
        <taxon>Bacteria</taxon>
        <taxon>Bacillati</taxon>
        <taxon>Actinomycetota</taxon>
        <taxon>Actinomycetes</taxon>
        <taxon>Kitasatosporales</taxon>
        <taxon>Streptomycetaceae</taxon>
        <taxon>Streptomyces</taxon>
        <taxon>Streptomyces violaceusniger group</taxon>
    </lineage>
</organism>
<evidence type="ECO:0000313" key="1">
    <source>
        <dbReference type="EMBL" id="GHJ26084.1"/>
    </source>
</evidence>
<dbReference type="EMBL" id="BNEK01000002">
    <property type="protein sequence ID" value="GHJ26084.1"/>
    <property type="molecule type" value="Genomic_DNA"/>
</dbReference>
<dbReference type="GeneID" id="89480924"/>
<dbReference type="NCBIfam" id="NF000361">
    <property type="entry name" value="self_FomB_kinase"/>
    <property type="match status" value="1"/>
</dbReference>
<comment type="caution">
    <text evidence="1">The sequence shown here is derived from an EMBL/GenBank/DDBJ whole genome shotgun (WGS) entry which is preliminary data.</text>
</comment>
<accession>A0ABQ3TRX6</accession>
<evidence type="ECO:0008006" key="3">
    <source>
        <dbReference type="Google" id="ProtNLM"/>
    </source>
</evidence>
<gene>
    <name evidence="1" type="ORF">TPA0910_05170</name>
</gene>
<name>A0ABQ3TRX6_STRHY</name>